<dbReference type="InterPro" id="IPR013123">
    <property type="entry name" value="SpoU_subst-bd"/>
</dbReference>
<dbReference type="Proteomes" id="UP000247696">
    <property type="component" value="Chromosome"/>
</dbReference>
<dbReference type="GO" id="GO:0032259">
    <property type="term" value="P:methylation"/>
    <property type="evidence" value="ECO:0007669"/>
    <property type="project" value="UniProtKB-KW"/>
</dbReference>
<dbReference type="InterPro" id="IPR053888">
    <property type="entry name" value="MRM3-like_sub_bind"/>
</dbReference>
<evidence type="ECO:0000259" key="5">
    <source>
        <dbReference type="SMART" id="SM00967"/>
    </source>
</evidence>
<evidence type="ECO:0000313" key="7">
    <source>
        <dbReference type="Proteomes" id="UP000247696"/>
    </source>
</evidence>
<dbReference type="PANTHER" id="PTHR43191">
    <property type="entry name" value="RRNA METHYLTRANSFERASE 3"/>
    <property type="match status" value="1"/>
</dbReference>
<dbReference type="InterPro" id="IPR029064">
    <property type="entry name" value="Ribosomal_eL30-like_sf"/>
</dbReference>
<dbReference type="SUPFAM" id="SSF55315">
    <property type="entry name" value="L30e-like"/>
    <property type="match status" value="1"/>
</dbReference>
<gene>
    <name evidence="6" type="primary">aviRb</name>
    <name evidence="6" type="ORF">Csp1_15330</name>
</gene>
<feature type="compositionally biased region" description="Low complexity" evidence="4">
    <location>
        <begin position="1"/>
        <end position="13"/>
    </location>
</feature>
<dbReference type="SUPFAM" id="SSF75217">
    <property type="entry name" value="alpha/beta knot"/>
    <property type="match status" value="1"/>
</dbReference>
<comment type="similarity">
    <text evidence="1">Belongs to the class IV-like SAM-binding methyltransferase superfamily. RNA methyltransferase TrmH family.</text>
</comment>
<organism evidence="6 7">
    <name type="scientific">Corynebacterium provencense</name>
    <dbReference type="NCBI Taxonomy" id="1737425"/>
    <lineage>
        <taxon>Bacteria</taxon>
        <taxon>Bacillati</taxon>
        <taxon>Actinomycetota</taxon>
        <taxon>Actinomycetes</taxon>
        <taxon>Mycobacteriales</taxon>
        <taxon>Corynebacteriaceae</taxon>
        <taxon>Corynebacterium</taxon>
    </lineage>
</organism>
<dbReference type="GO" id="GO:0003723">
    <property type="term" value="F:RNA binding"/>
    <property type="evidence" value="ECO:0007669"/>
    <property type="project" value="InterPro"/>
</dbReference>
<dbReference type="Gene3D" id="3.40.1280.10">
    <property type="match status" value="1"/>
</dbReference>
<dbReference type="CDD" id="cd18095">
    <property type="entry name" value="SpoU-like_rRNA-MTase"/>
    <property type="match status" value="1"/>
</dbReference>
<dbReference type="GO" id="GO:0006396">
    <property type="term" value="P:RNA processing"/>
    <property type="evidence" value="ECO:0007669"/>
    <property type="project" value="InterPro"/>
</dbReference>
<evidence type="ECO:0000256" key="2">
    <source>
        <dbReference type="ARBA" id="ARBA00022603"/>
    </source>
</evidence>
<keyword evidence="7" id="KW-1185">Reference proteome</keyword>
<reference evidence="7" key="1">
    <citation type="submission" date="2017-11" db="EMBL/GenBank/DDBJ databases">
        <title>Otitis media/interna in a cat caused by the recently described species Corynebacterium provencense.</title>
        <authorList>
            <person name="Kittl S."/>
            <person name="Brodard I."/>
            <person name="Rychener L."/>
            <person name="Jores J."/>
            <person name="Roosje P."/>
            <person name="Gobeli Brawand S."/>
        </authorList>
    </citation>
    <scope>NUCLEOTIDE SEQUENCE [LARGE SCALE GENOMIC DNA]</scope>
    <source>
        <strain evidence="7">17KM38</strain>
    </source>
</reference>
<dbReference type="GO" id="GO:0005737">
    <property type="term" value="C:cytoplasm"/>
    <property type="evidence" value="ECO:0007669"/>
    <property type="project" value="UniProtKB-ARBA"/>
</dbReference>
<evidence type="ECO:0000256" key="1">
    <source>
        <dbReference type="ARBA" id="ARBA00007228"/>
    </source>
</evidence>
<evidence type="ECO:0000256" key="3">
    <source>
        <dbReference type="ARBA" id="ARBA00022679"/>
    </source>
</evidence>
<feature type="compositionally biased region" description="Basic and acidic residues" evidence="4">
    <location>
        <begin position="26"/>
        <end position="39"/>
    </location>
</feature>
<dbReference type="PANTHER" id="PTHR43191:SF2">
    <property type="entry name" value="RRNA METHYLTRANSFERASE 3, MITOCHONDRIAL"/>
    <property type="match status" value="1"/>
</dbReference>
<evidence type="ECO:0000256" key="4">
    <source>
        <dbReference type="SAM" id="MobiDB-lite"/>
    </source>
</evidence>
<dbReference type="GO" id="GO:0008173">
    <property type="term" value="F:RNA methyltransferase activity"/>
    <property type="evidence" value="ECO:0007669"/>
    <property type="project" value="InterPro"/>
</dbReference>
<dbReference type="InterPro" id="IPR029028">
    <property type="entry name" value="Alpha/beta_knot_MTases"/>
</dbReference>
<dbReference type="InterPro" id="IPR001537">
    <property type="entry name" value="SpoU_MeTrfase"/>
</dbReference>
<dbReference type="EMBL" id="CP024988">
    <property type="protein sequence ID" value="AWT26318.1"/>
    <property type="molecule type" value="Genomic_DNA"/>
</dbReference>
<dbReference type="InterPro" id="IPR051259">
    <property type="entry name" value="rRNA_Methyltransferase"/>
</dbReference>
<dbReference type="Pfam" id="PF22435">
    <property type="entry name" value="MRM3-like_sub_bind"/>
    <property type="match status" value="1"/>
</dbReference>
<dbReference type="KEGG" id="cpre:Csp1_15330"/>
<feature type="domain" description="RNA 2-O ribose methyltransferase substrate binding" evidence="5">
    <location>
        <begin position="63"/>
        <end position="139"/>
    </location>
</feature>
<keyword evidence="3 6" id="KW-0808">Transferase</keyword>
<dbReference type="Gene3D" id="3.30.1330.30">
    <property type="match status" value="1"/>
</dbReference>
<dbReference type="OrthoDB" id="9794400at2"/>
<accession>A0A2Z3YP58</accession>
<sequence>MTDSPSSPSSATRPPVPGSPASPLCRDWRSRTGDEPFTERTPRIVSAAKLHRAAARRKAGRFLAEGSNAVTSALSYGTVVEVFATEDALASFGEELDSFEGDGDGGVRVHLITDRAAHALSESVTTTGLFALCASQLVDLGEVLDRGDRAGDGSVLAVAVETSEPGNAGALIRVADATGAVGVIFAGETVDPQGGKAVRSSAGSLFHLPVARSTGVPEVIDRLHDHGYLVLATSGDGDVTLDEASVSTDGAQPLLRQKIAWLFGNEAHGLGDWQDLADIRVQIPMHGRAESFNLVTAAAVCLYETGRVARV</sequence>
<dbReference type="EC" id="2.1.1.208" evidence="6"/>
<feature type="region of interest" description="Disordered" evidence="4">
    <location>
        <begin position="1"/>
        <end position="39"/>
    </location>
</feature>
<name>A0A2Z3YP58_9CORY</name>
<dbReference type="RefSeq" id="WP_078057417.1">
    <property type="nucleotide sequence ID" value="NZ_CABKVS010000002.1"/>
</dbReference>
<dbReference type="AlphaFoldDB" id="A0A2Z3YP58"/>
<dbReference type="Pfam" id="PF00588">
    <property type="entry name" value="SpoU_methylase"/>
    <property type="match status" value="1"/>
</dbReference>
<keyword evidence="2 6" id="KW-0489">Methyltransferase</keyword>
<dbReference type="STRING" id="1737425.GCA_900049755_02485"/>
<dbReference type="SMART" id="SM00967">
    <property type="entry name" value="SpoU_sub_bind"/>
    <property type="match status" value="1"/>
</dbReference>
<proteinExistence type="inferred from homology"/>
<dbReference type="InterPro" id="IPR029026">
    <property type="entry name" value="tRNA_m1G_MTases_N"/>
</dbReference>
<protein>
    <submittedName>
        <fullName evidence="6">23S rRNA (Uridine(2479)-2'-O)-methyltransferase</fullName>
        <ecNumber evidence="6">2.1.1.208</ecNumber>
    </submittedName>
</protein>
<evidence type="ECO:0000313" key="6">
    <source>
        <dbReference type="EMBL" id="AWT26318.1"/>
    </source>
</evidence>